<comment type="caution">
    <text evidence="3">The sequence shown here is derived from an EMBL/GenBank/DDBJ whole genome shotgun (WGS) entry which is preliminary data.</text>
</comment>
<feature type="transmembrane region" description="Helical" evidence="1">
    <location>
        <begin position="12"/>
        <end position="35"/>
    </location>
</feature>
<feature type="transmembrane region" description="Helical" evidence="1">
    <location>
        <begin position="79"/>
        <end position="103"/>
    </location>
</feature>
<keyword evidence="1" id="KW-0812">Transmembrane</keyword>
<reference evidence="3" key="1">
    <citation type="journal article" date="2020" name="mSystems">
        <title>Genome- and Community-Level Interaction Insights into Carbon Utilization and Element Cycling Functions of Hydrothermarchaeota in Hydrothermal Sediment.</title>
        <authorList>
            <person name="Zhou Z."/>
            <person name="Liu Y."/>
            <person name="Xu W."/>
            <person name="Pan J."/>
            <person name="Luo Z.H."/>
            <person name="Li M."/>
        </authorList>
    </citation>
    <scope>NUCLEOTIDE SEQUENCE [LARGE SCALE GENOMIC DNA]</scope>
    <source>
        <strain evidence="2">SpSt-629</strain>
        <strain evidence="3">SpSt-688</strain>
    </source>
</reference>
<feature type="transmembrane region" description="Helical" evidence="1">
    <location>
        <begin position="109"/>
        <end position="130"/>
    </location>
</feature>
<sequence>MYREIAFKSIKLSLMGRGSIYTMFFSIASLMYLFVYRAPEIFTSMVVLSIIMILASYLADKKIVKQFVITLILSGAKRIAVIFCLFVYLLVRIIIISVSYSLFITSFTLTYIVMVLVHLVNTILVAEVIYKVIRR</sequence>
<proteinExistence type="predicted"/>
<keyword evidence="1" id="KW-1133">Transmembrane helix</keyword>
<dbReference type="EMBL" id="DTDH01000006">
    <property type="protein sequence ID" value="HGT97864.1"/>
    <property type="molecule type" value="Genomic_DNA"/>
</dbReference>
<gene>
    <name evidence="2" type="ORF">ENT99_01455</name>
    <name evidence="3" type="ORF">ENU64_00345</name>
</gene>
<name>A0A7J3MWE8_9CREN</name>
<feature type="transmembrane region" description="Helical" evidence="1">
    <location>
        <begin position="41"/>
        <end position="59"/>
    </location>
</feature>
<evidence type="ECO:0000313" key="2">
    <source>
        <dbReference type="EMBL" id="HFQ78356.1"/>
    </source>
</evidence>
<accession>A0A7J3MWE8</accession>
<evidence type="ECO:0000256" key="1">
    <source>
        <dbReference type="SAM" id="Phobius"/>
    </source>
</evidence>
<keyword evidence="1" id="KW-0472">Membrane</keyword>
<dbReference type="AlphaFoldDB" id="A0A7J3MWE8"/>
<evidence type="ECO:0000313" key="3">
    <source>
        <dbReference type="EMBL" id="HGT97864.1"/>
    </source>
</evidence>
<protein>
    <submittedName>
        <fullName evidence="3">Uncharacterized protein</fullName>
    </submittedName>
</protein>
<organism evidence="3">
    <name type="scientific">Ignisphaera aggregans</name>
    <dbReference type="NCBI Taxonomy" id="334771"/>
    <lineage>
        <taxon>Archaea</taxon>
        <taxon>Thermoproteota</taxon>
        <taxon>Thermoprotei</taxon>
        <taxon>Desulfurococcales</taxon>
        <taxon>Desulfurococcaceae</taxon>
        <taxon>Ignisphaera</taxon>
    </lineage>
</organism>
<dbReference type="EMBL" id="DTAU01000032">
    <property type="protein sequence ID" value="HFQ78356.1"/>
    <property type="molecule type" value="Genomic_DNA"/>
</dbReference>